<evidence type="ECO:0000256" key="7">
    <source>
        <dbReference type="ARBA" id="ARBA00023033"/>
    </source>
</evidence>
<dbReference type="GO" id="GO:0004497">
    <property type="term" value="F:monooxygenase activity"/>
    <property type="evidence" value="ECO:0007669"/>
    <property type="project" value="UniProtKB-KW"/>
</dbReference>
<dbReference type="SUPFAM" id="SSF48264">
    <property type="entry name" value="Cytochrome P450"/>
    <property type="match status" value="1"/>
</dbReference>
<dbReference type="PANTHER" id="PTHR46300">
    <property type="entry name" value="P450, PUTATIVE (EUROFUNG)-RELATED-RELATED"/>
    <property type="match status" value="1"/>
</dbReference>
<keyword evidence="6" id="KW-0408">Iron</keyword>
<sequence length="174" mass="20552">MQYYLLPLAGVSIAIVYKAFLRWKFPLRNLPYPPGPPERSFFAGNAADLPATKSWLTYTKLAKKYGMYNVLHFRTYQQHTIVVNSYEANVEFFEKRSNIYSDRPDIPMVNMMGWGFNAGFMRYGAEWRAHRRIYNQVFKPEASLSYRPIQTRKNCDLLHSLLNTPEDFMTHYRT</sequence>
<keyword evidence="4" id="KW-0479">Metal-binding</keyword>
<dbReference type="AlphaFoldDB" id="A0A9P5Z688"/>
<dbReference type="InterPro" id="IPR036396">
    <property type="entry name" value="Cyt_P450_sf"/>
</dbReference>
<keyword evidence="7" id="KW-0503">Monooxygenase</keyword>
<dbReference type="InterPro" id="IPR050364">
    <property type="entry name" value="Cytochrome_P450_fung"/>
</dbReference>
<dbReference type="GO" id="GO:0020037">
    <property type="term" value="F:heme binding"/>
    <property type="evidence" value="ECO:0007669"/>
    <property type="project" value="InterPro"/>
</dbReference>
<dbReference type="OrthoDB" id="1055148at2759"/>
<comment type="similarity">
    <text evidence="2">Belongs to the cytochrome P450 family.</text>
</comment>
<dbReference type="Gene3D" id="1.10.630.10">
    <property type="entry name" value="Cytochrome P450"/>
    <property type="match status" value="1"/>
</dbReference>
<name>A0A9P5Z688_9AGAR</name>
<dbReference type="GO" id="GO:0016705">
    <property type="term" value="F:oxidoreductase activity, acting on paired donors, with incorporation or reduction of molecular oxygen"/>
    <property type="evidence" value="ECO:0007669"/>
    <property type="project" value="InterPro"/>
</dbReference>
<evidence type="ECO:0000313" key="9">
    <source>
        <dbReference type="Proteomes" id="UP000807469"/>
    </source>
</evidence>
<dbReference type="PANTHER" id="PTHR46300:SF5">
    <property type="entry name" value="CYTOCHROME P450"/>
    <property type="match status" value="1"/>
</dbReference>
<dbReference type="GO" id="GO:0005506">
    <property type="term" value="F:iron ion binding"/>
    <property type="evidence" value="ECO:0007669"/>
    <property type="project" value="InterPro"/>
</dbReference>
<dbReference type="InterPro" id="IPR001128">
    <property type="entry name" value="Cyt_P450"/>
</dbReference>
<accession>A0A9P5Z688</accession>
<organism evidence="8 9">
    <name type="scientific">Pholiota conissans</name>
    <dbReference type="NCBI Taxonomy" id="109636"/>
    <lineage>
        <taxon>Eukaryota</taxon>
        <taxon>Fungi</taxon>
        <taxon>Dikarya</taxon>
        <taxon>Basidiomycota</taxon>
        <taxon>Agaricomycotina</taxon>
        <taxon>Agaricomycetes</taxon>
        <taxon>Agaricomycetidae</taxon>
        <taxon>Agaricales</taxon>
        <taxon>Agaricineae</taxon>
        <taxon>Strophariaceae</taxon>
        <taxon>Pholiota</taxon>
    </lineage>
</organism>
<dbReference type="Proteomes" id="UP000807469">
    <property type="component" value="Unassembled WGS sequence"/>
</dbReference>
<keyword evidence="3" id="KW-0349">Heme</keyword>
<reference evidence="8" key="1">
    <citation type="submission" date="2020-11" db="EMBL/GenBank/DDBJ databases">
        <authorList>
            <consortium name="DOE Joint Genome Institute"/>
            <person name="Ahrendt S."/>
            <person name="Riley R."/>
            <person name="Andreopoulos W."/>
            <person name="Labutti K."/>
            <person name="Pangilinan J."/>
            <person name="Ruiz-Duenas F.J."/>
            <person name="Barrasa J.M."/>
            <person name="Sanchez-Garcia M."/>
            <person name="Camarero S."/>
            <person name="Miyauchi S."/>
            <person name="Serrano A."/>
            <person name="Linde D."/>
            <person name="Babiker R."/>
            <person name="Drula E."/>
            <person name="Ayuso-Fernandez I."/>
            <person name="Pacheco R."/>
            <person name="Padilla G."/>
            <person name="Ferreira P."/>
            <person name="Barriuso J."/>
            <person name="Kellner H."/>
            <person name="Castanera R."/>
            <person name="Alfaro M."/>
            <person name="Ramirez L."/>
            <person name="Pisabarro A.G."/>
            <person name="Kuo A."/>
            <person name="Tritt A."/>
            <person name="Lipzen A."/>
            <person name="He G."/>
            <person name="Yan M."/>
            <person name="Ng V."/>
            <person name="Cullen D."/>
            <person name="Martin F."/>
            <person name="Rosso M.-N."/>
            <person name="Henrissat B."/>
            <person name="Hibbett D."/>
            <person name="Martinez A.T."/>
            <person name="Grigoriev I.V."/>
        </authorList>
    </citation>
    <scope>NUCLEOTIDE SEQUENCE</scope>
    <source>
        <strain evidence="8">CIRM-BRFM 674</strain>
    </source>
</reference>
<evidence type="ECO:0000256" key="3">
    <source>
        <dbReference type="ARBA" id="ARBA00022617"/>
    </source>
</evidence>
<proteinExistence type="inferred from homology"/>
<protein>
    <submittedName>
        <fullName evidence="8">Cytochrome P450</fullName>
    </submittedName>
</protein>
<dbReference type="EMBL" id="MU155188">
    <property type="protein sequence ID" value="KAF9480794.1"/>
    <property type="molecule type" value="Genomic_DNA"/>
</dbReference>
<comment type="caution">
    <text evidence="8">The sequence shown here is derived from an EMBL/GenBank/DDBJ whole genome shotgun (WGS) entry which is preliminary data.</text>
</comment>
<evidence type="ECO:0000313" key="8">
    <source>
        <dbReference type="EMBL" id="KAF9480794.1"/>
    </source>
</evidence>
<keyword evidence="9" id="KW-1185">Reference proteome</keyword>
<comment type="cofactor">
    <cofactor evidence="1">
        <name>heme</name>
        <dbReference type="ChEBI" id="CHEBI:30413"/>
    </cofactor>
</comment>
<evidence type="ECO:0000256" key="2">
    <source>
        <dbReference type="ARBA" id="ARBA00010617"/>
    </source>
</evidence>
<evidence type="ECO:0000256" key="5">
    <source>
        <dbReference type="ARBA" id="ARBA00023002"/>
    </source>
</evidence>
<keyword evidence="5" id="KW-0560">Oxidoreductase</keyword>
<dbReference type="Pfam" id="PF00067">
    <property type="entry name" value="p450"/>
    <property type="match status" value="1"/>
</dbReference>
<evidence type="ECO:0000256" key="6">
    <source>
        <dbReference type="ARBA" id="ARBA00023004"/>
    </source>
</evidence>
<gene>
    <name evidence="8" type="ORF">BDN70DRAFT_804598</name>
</gene>
<evidence type="ECO:0000256" key="4">
    <source>
        <dbReference type="ARBA" id="ARBA00022723"/>
    </source>
</evidence>
<evidence type="ECO:0000256" key="1">
    <source>
        <dbReference type="ARBA" id="ARBA00001971"/>
    </source>
</evidence>